<dbReference type="EMBL" id="CP015518">
    <property type="protein sequence ID" value="APG26095.1"/>
    <property type="molecule type" value="Genomic_DNA"/>
</dbReference>
<keyword evidence="2" id="KW-0732">Signal</keyword>
<dbReference type="PANTHER" id="PTHR11851:SF225">
    <property type="entry name" value="NON-PEPTIDASE HOMOLOG YMXG"/>
    <property type="match status" value="1"/>
</dbReference>
<dbReference type="AlphaFoldDB" id="A0A1L3GJN1"/>
<dbReference type="InterPro" id="IPR050361">
    <property type="entry name" value="MPP/UQCRC_Complex"/>
</dbReference>
<evidence type="ECO:0000313" key="6">
    <source>
        <dbReference type="Proteomes" id="UP000182264"/>
    </source>
</evidence>
<dbReference type="STRING" id="29542.A6070_08645"/>
<evidence type="ECO:0008006" key="7">
    <source>
        <dbReference type="Google" id="ProtNLM"/>
    </source>
</evidence>
<dbReference type="Pfam" id="PF05193">
    <property type="entry name" value="Peptidase_M16_C"/>
    <property type="match status" value="1"/>
</dbReference>
<feature type="domain" description="Peptidase M16 C-terminal" evidence="4">
    <location>
        <begin position="205"/>
        <end position="384"/>
    </location>
</feature>
<organism evidence="5 6">
    <name type="scientific">Syntrophotalea acetylenica</name>
    <name type="common">Pelobacter acetylenicus</name>
    <dbReference type="NCBI Taxonomy" id="29542"/>
    <lineage>
        <taxon>Bacteria</taxon>
        <taxon>Pseudomonadati</taxon>
        <taxon>Thermodesulfobacteriota</taxon>
        <taxon>Desulfuromonadia</taxon>
        <taxon>Desulfuromonadales</taxon>
        <taxon>Syntrophotaleaceae</taxon>
        <taxon>Syntrophotalea</taxon>
    </lineage>
</organism>
<evidence type="ECO:0000313" key="5">
    <source>
        <dbReference type="EMBL" id="APG26095.1"/>
    </source>
</evidence>
<dbReference type="InterPro" id="IPR007863">
    <property type="entry name" value="Peptidase_M16_C"/>
</dbReference>
<dbReference type="Gene3D" id="3.30.830.10">
    <property type="entry name" value="Metalloenzyme, LuxS/M16 peptidase-like"/>
    <property type="match status" value="2"/>
</dbReference>
<dbReference type="InterPro" id="IPR011765">
    <property type="entry name" value="Pept_M16_N"/>
</dbReference>
<dbReference type="Proteomes" id="UP000182264">
    <property type="component" value="Chromosome"/>
</dbReference>
<evidence type="ECO:0000259" key="3">
    <source>
        <dbReference type="Pfam" id="PF00675"/>
    </source>
</evidence>
<feature type="signal peptide" evidence="2">
    <location>
        <begin position="1"/>
        <end position="22"/>
    </location>
</feature>
<evidence type="ECO:0000256" key="2">
    <source>
        <dbReference type="SAM" id="SignalP"/>
    </source>
</evidence>
<dbReference type="SUPFAM" id="SSF63411">
    <property type="entry name" value="LuxS/MPP-like metallohydrolase"/>
    <property type="match status" value="2"/>
</dbReference>
<feature type="chain" id="PRO_5012250483" description="Peptidase M16 domain protein" evidence="2">
    <location>
        <begin position="23"/>
        <end position="471"/>
    </location>
</feature>
<dbReference type="PROSITE" id="PS51257">
    <property type="entry name" value="PROKAR_LIPOPROTEIN"/>
    <property type="match status" value="1"/>
</dbReference>
<dbReference type="InterPro" id="IPR011249">
    <property type="entry name" value="Metalloenz_LuxS/M16"/>
</dbReference>
<evidence type="ECO:0000256" key="1">
    <source>
        <dbReference type="SAM" id="Coils"/>
    </source>
</evidence>
<feature type="domain" description="Peptidase M16 N-terminal" evidence="3">
    <location>
        <begin position="54"/>
        <end position="194"/>
    </location>
</feature>
<keyword evidence="6" id="KW-1185">Reference proteome</keyword>
<sequence length="471" mass="51754">MTGFRMLFVAGLVLLCGCVAGHAPPHPNTLEFAELGFDLPKIDRFRLDSGVRFFLQEDQELPLVTITIMFEGGSICDPQGKSGLASLHASALRGGGAGDRRALDVDQALEGIAADLSITADTYATLLRFSVQSSDLAEGMGIIADVLRHPRFDADGVALARERFLENLRREHDQPALVARKALISTLYQGHVLGELPSSKSVSAIRREDLLAYHQNVFMPGNMWMAVSGDIDRTSLSALLSPLLEDWRNHAKPPLFAVEPLPAAPSPCVMLVPKDLPQTTVVLGQRGIDKGDPDLYALRVADFILGSGNFNSRLMQEIRTRRGLAYSVYSQFQVGRRLPGLFVAGAETRNASVAEVVRLMRREMESLRKERVSADELALAKESLINSFVFGFADSHEVVSQSMRLAFYGYPEDYLVRYRDRIAAVDADAVLEVAQRRLLPGQQTLFLVGNPDRPDLLSDQLGMPLKTISPP</sequence>
<reference evidence="5 6" key="1">
    <citation type="journal article" date="2017" name="Genome Announc.">
        <title>Complete Genome Sequences of Two Acetylene-Fermenting Pelobacter acetylenicus Strains.</title>
        <authorList>
            <person name="Sutton J.M."/>
            <person name="Baesman S.M."/>
            <person name="Fierst J.L."/>
            <person name="Poret-Peterson A.T."/>
            <person name="Oremland R.S."/>
            <person name="Dunlap D.S."/>
            <person name="Akob D.M."/>
        </authorList>
    </citation>
    <scope>NUCLEOTIDE SEQUENCE [LARGE SCALE GENOMIC DNA]</scope>
    <source>
        <strain evidence="5 6">DSM 3247</strain>
    </source>
</reference>
<name>A0A1L3GJN1_SYNAC</name>
<accession>A0A1L3GJN1</accession>
<protein>
    <recommendedName>
        <fullName evidence="7">Peptidase M16 domain protein</fullName>
    </recommendedName>
</protein>
<feature type="coiled-coil region" evidence="1">
    <location>
        <begin position="350"/>
        <end position="377"/>
    </location>
</feature>
<gene>
    <name evidence="5" type="ORF">A7E75_00040</name>
</gene>
<dbReference type="GO" id="GO:0046872">
    <property type="term" value="F:metal ion binding"/>
    <property type="evidence" value="ECO:0007669"/>
    <property type="project" value="InterPro"/>
</dbReference>
<keyword evidence="1" id="KW-0175">Coiled coil</keyword>
<evidence type="ECO:0000259" key="4">
    <source>
        <dbReference type="Pfam" id="PF05193"/>
    </source>
</evidence>
<proteinExistence type="predicted"/>
<dbReference type="PANTHER" id="PTHR11851">
    <property type="entry name" value="METALLOPROTEASE"/>
    <property type="match status" value="1"/>
</dbReference>
<dbReference type="Pfam" id="PF00675">
    <property type="entry name" value="Peptidase_M16"/>
    <property type="match status" value="1"/>
</dbReference>